<dbReference type="InterPro" id="IPR011067">
    <property type="entry name" value="Plasmid_toxin/cell-grow_inhib"/>
</dbReference>
<dbReference type="SUPFAM" id="SSF50118">
    <property type="entry name" value="Cell growth inhibitor/plasmid maintenance toxic component"/>
    <property type="match status" value="1"/>
</dbReference>
<dbReference type="GO" id="GO:0004521">
    <property type="term" value="F:RNA endonuclease activity"/>
    <property type="evidence" value="ECO:0007669"/>
    <property type="project" value="TreeGrafter"/>
</dbReference>
<dbReference type="Gene3D" id="2.30.30.110">
    <property type="match status" value="1"/>
</dbReference>
<evidence type="ECO:0000256" key="2">
    <source>
        <dbReference type="ARBA" id="ARBA00022649"/>
    </source>
</evidence>
<evidence type="ECO:0000256" key="1">
    <source>
        <dbReference type="ARBA" id="ARBA00007521"/>
    </source>
</evidence>
<accession>A0AAE3J516</accession>
<dbReference type="PANTHER" id="PTHR33988:SF2">
    <property type="entry name" value="ENDORIBONUCLEASE MAZF"/>
    <property type="match status" value="1"/>
</dbReference>
<dbReference type="GO" id="GO:0003677">
    <property type="term" value="F:DNA binding"/>
    <property type="evidence" value="ECO:0007669"/>
    <property type="project" value="InterPro"/>
</dbReference>
<keyword evidence="2" id="KW-1277">Toxin-antitoxin system</keyword>
<gene>
    <name evidence="3" type="ORF">LKD71_00500</name>
</gene>
<dbReference type="PANTHER" id="PTHR33988">
    <property type="entry name" value="ENDORIBONUCLEASE MAZF-RELATED"/>
    <property type="match status" value="1"/>
</dbReference>
<dbReference type="InterPro" id="IPR003477">
    <property type="entry name" value="PemK-like"/>
</dbReference>
<dbReference type="EMBL" id="JAJEPR010000001">
    <property type="protein sequence ID" value="MCC2188310.1"/>
    <property type="molecule type" value="Genomic_DNA"/>
</dbReference>
<protein>
    <submittedName>
        <fullName evidence="3">Type II toxin-antitoxin system PemK/MazF family toxin</fullName>
    </submittedName>
</protein>
<name>A0AAE3J516_9FIRM</name>
<dbReference type="GO" id="GO:0016075">
    <property type="term" value="P:rRNA catabolic process"/>
    <property type="evidence" value="ECO:0007669"/>
    <property type="project" value="TreeGrafter"/>
</dbReference>
<dbReference type="RefSeq" id="WP_227613938.1">
    <property type="nucleotide sequence ID" value="NZ_JAJEPR010000001.1"/>
</dbReference>
<comment type="similarity">
    <text evidence="1">Belongs to the PemK/MazF family.</text>
</comment>
<dbReference type="Proteomes" id="UP001197875">
    <property type="component" value="Unassembled WGS sequence"/>
</dbReference>
<sequence>MQITTLPKDDVKRGEIYYISRGGYNTGSEQQADRPGVIVSNDKNNKNSQTLEVVYLTTQPKNELPTHCTIRSTGRVSTVLCEQIHTVAVERIGKYIGVCTAQEMQNIDIGLMISIGLGDGGTTKDKTVVADQKEEKKAEEKKTETKVQMETNEELIKARTERDIFKKLYEQMTERLLERRE</sequence>
<evidence type="ECO:0000313" key="3">
    <source>
        <dbReference type="EMBL" id="MCC2188310.1"/>
    </source>
</evidence>
<dbReference type="Pfam" id="PF02452">
    <property type="entry name" value="PemK_toxin"/>
    <property type="match status" value="1"/>
</dbReference>
<organism evidence="3 4">
    <name type="scientific">Fusicatenibacter faecihominis</name>
    <dbReference type="NCBI Taxonomy" id="2881276"/>
    <lineage>
        <taxon>Bacteria</taxon>
        <taxon>Bacillati</taxon>
        <taxon>Bacillota</taxon>
        <taxon>Clostridia</taxon>
        <taxon>Lachnospirales</taxon>
        <taxon>Lachnospiraceae</taxon>
        <taxon>Fusicatenibacter</taxon>
    </lineage>
</organism>
<comment type="caution">
    <text evidence="3">The sequence shown here is derived from an EMBL/GenBank/DDBJ whole genome shotgun (WGS) entry which is preliminary data.</text>
</comment>
<dbReference type="GO" id="GO:0006402">
    <property type="term" value="P:mRNA catabolic process"/>
    <property type="evidence" value="ECO:0007669"/>
    <property type="project" value="TreeGrafter"/>
</dbReference>
<keyword evidence="4" id="KW-1185">Reference proteome</keyword>
<proteinExistence type="inferred from homology"/>
<reference evidence="3 4" key="1">
    <citation type="submission" date="2021-10" db="EMBL/GenBank/DDBJ databases">
        <title>Anaerobic single-cell dispensing facilitates the cultivation of human gut bacteria.</title>
        <authorList>
            <person name="Afrizal A."/>
        </authorList>
    </citation>
    <scope>NUCLEOTIDE SEQUENCE [LARGE SCALE GENOMIC DNA]</scope>
    <source>
        <strain evidence="3 4">CLA-AA-H277</strain>
    </source>
</reference>
<evidence type="ECO:0000313" key="4">
    <source>
        <dbReference type="Proteomes" id="UP001197875"/>
    </source>
</evidence>
<dbReference type="AlphaFoldDB" id="A0AAE3J516"/>